<dbReference type="GO" id="GO:0042834">
    <property type="term" value="F:peptidoglycan binding"/>
    <property type="evidence" value="ECO:0007669"/>
    <property type="project" value="InterPro"/>
</dbReference>
<sequence>MDVGNYISELLAQKGEVSVPGLGYFAHTRVNGYYNEADGKFYPPTYSVQFDPQIIDDDSLAQHIADKKKISVASAKYFTEKYINGLKLQAQTEEAALADLGWFYIEQGRLFFSANNEQGTDPNFFGYEPVALNRIGSAPKHENVFAPTATPVETAAPVAYTEPETFAVAPEGYPDNAEELQYQSDEEYEAQMAREERSRKRRGNWIFIISILLFFALAVFLVYRFNPNVFNFASVKTAVRSKTKDTVINAKVVAVSPEDTTSESSADTIKRAVHPDIETGLPKKADSTVVNKEEPAENNAIETKESTTGPRYEIMGGSFKDDKEANTAIANYKRLGIEAHIVSDAPGKRKKVSLGTYKTRKEAEEVRKSMIANKKVNKDIYTLEIKPKL</sequence>
<reference evidence="4 5" key="1">
    <citation type="submission" date="2019-07" db="EMBL/GenBank/DDBJ databases">
        <authorList>
            <person name="Kim J."/>
        </authorList>
    </citation>
    <scope>NUCLEOTIDE SEQUENCE [LARGE SCALE GENOMIC DNA]</scope>
    <source>
        <strain evidence="4 5">MJ1a</strain>
    </source>
</reference>
<keyword evidence="2" id="KW-1133">Transmembrane helix</keyword>
<accession>A0A563U907</accession>
<dbReference type="Gene3D" id="3.30.70.1070">
    <property type="entry name" value="Sporulation related repeat"/>
    <property type="match status" value="1"/>
</dbReference>
<dbReference type="Proteomes" id="UP000318010">
    <property type="component" value="Unassembled WGS sequence"/>
</dbReference>
<dbReference type="RefSeq" id="WP_146268637.1">
    <property type="nucleotide sequence ID" value="NZ_VOEI01000001.1"/>
</dbReference>
<comment type="caution">
    <text evidence="4">The sequence shown here is derived from an EMBL/GenBank/DDBJ whole genome shotgun (WGS) entry which is preliminary data.</text>
</comment>
<evidence type="ECO:0000256" key="2">
    <source>
        <dbReference type="SAM" id="Phobius"/>
    </source>
</evidence>
<feature type="domain" description="SPOR" evidence="3">
    <location>
        <begin position="306"/>
        <end position="384"/>
    </location>
</feature>
<dbReference type="InterPro" id="IPR040495">
    <property type="entry name" value="HU-CCDC81_bac_1"/>
</dbReference>
<dbReference type="OrthoDB" id="653949at2"/>
<keyword evidence="5" id="KW-1185">Reference proteome</keyword>
<feature type="region of interest" description="Disordered" evidence="1">
    <location>
        <begin position="280"/>
        <end position="299"/>
    </location>
</feature>
<dbReference type="AlphaFoldDB" id="A0A563U907"/>
<organism evidence="4 5">
    <name type="scientific">Mucilaginibacter achroorhodeus</name>
    <dbReference type="NCBI Taxonomy" id="2599294"/>
    <lineage>
        <taxon>Bacteria</taxon>
        <taxon>Pseudomonadati</taxon>
        <taxon>Bacteroidota</taxon>
        <taxon>Sphingobacteriia</taxon>
        <taxon>Sphingobacteriales</taxon>
        <taxon>Sphingobacteriaceae</taxon>
        <taxon>Mucilaginibacter</taxon>
    </lineage>
</organism>
<proteinExistence type="predicted"/>
<keyword evidence="2" id="KW-0472">Membrane</keyword>
<keyword evidence="2" id="KW-0812">Transmembrane</keyword>
<dbReference type="InterPro" id="IPR036680">
    <property type="entry name" value="SPOR-like_sf"/>
</dbReference>
<dbReference type="Pfam" id="PF05036">
    <property type="entry name" value="SPOR"/>
    <property type="match status" value="1"/>
</dbReference>
<feature type="compositionally biased region" description="Basic and acidic residues" evidence="1">
    <location>
        <begin position="280"/>
        <end position="295"/>
    </location>
</feature>
<gene>
    <name evidence="4" type="ORF">FPZ42_01000</name>
</gene>
<evidence type="ECO:0000313" key="4">
    <source>
        <dbReference type="EMBL" id="TWR27820.1"/>
    </source>
</evidence>
<dbReference type="InterPro" id="IPR007730">
    <property type="entry name" value="SPOR-like_dom"/>
</dbReference>
<dbReference type="SUPFAM" id="SSF110997">
    <property type="entry name" value="Sporulation related repeat"/>
    <property type="match status" value="1"/>
</dbReference>
<name>A0A563U907_9SPHI</name>
<evidence type="ECO:0000259" key="3">
    <source>
        <dbReference type="PROSITE" id="PS51724"/>
    </source>
</evidence>
<evidence type="ECO:0000256" key="1">
    <source>
        <dbReference type="SAM" id="MobiDB-lite"/>
    </source>
</evidence>
<feature type="transmembrane region" description="Helical" evidence="2">
    <location>
        <begin position="204"/>
        <end position="223"/>
    </location>
</feature>
<evidence type="ECO:0000313" key="5">
    <source>
        <dbReference type="Proteomes" id="UP000318010"/>
    </source>
</evidence>
<dbReference type="Pfam" id="PF18174">
    <property type="entry name" value="HU-CCDC81_bac_1"/>
    <property type="match status" value="1"/>
</dbReference>
<protein>
    <recommendedName>
        <fullName evidence="3">SPOR domain-containing protein</fullName>
    </recommendedName>
</protein>
<dbReference type="EMBL" id="VOEI01000001">
    <property type="protein sequence ID" value="TWR27820.1"/>
    <property type="molecule type" value="Genomic_DNA"/>
</dbReference>
<dbReference type="PROSITE" id="PS51724">
    <property type="entry name" value="SPOR"/>
    <property type="match status" value="1"/>
</dbReference>